<dbReference type="Proteomes" id="UP000327157">
    <property type="component" value="Chromosome 4"/>
</dbReference>
<keyword evidence="2" id="KW-1185">Reference proteome</keyword>
<reference evidence="1 2" key="1">
    <citation type="submission" date="2019-09" db="EMBL/GenBank/DDBJ databases">
        <authorList>
            <person name="Ou C."/>
        </authorList>
    </citation>
    <scope>NUCLEOTIDE SEQUENCE [LARGE SCALE GENOMIC DNA]</scope>
    <source>
        <strain evidence="1">S2</strain>
        <tissue evidence="1">Leaf</tissue>
    </source>
</reference>
<name>A0A5N5H6M5_9ROSA</name>
<reference evidence="2" key="2">
    <citation type="submission" date="2019-10" db="EMBL/GenBank/DDBJ databases">
        <title>A de novo genome assembly of a pear dwarfing rootstock.</title>
        <authorList>
            <person name="Wang F."/>
            <person name="Wang J."/>
            <person name="Li S."/>
            <person name="Zhang Y."/>
            <person name="Fang M."/>
            <person name="Ma L."/>
            <person name="Zhao Y."/>
            <person name="Jiang S."/>
        </authorList>
    </citation>
    <scope>NUCLEOTIDE SEQUENCE [LARGE SCALE GENOMIC DNA]</scope>
</reference>
<protein>
    <submittedName>
        <fullName evidence="1">Ribonuclease H protein</fullName>
    </submittedName>
</protein>
<gene>
    <name evidence="1" type="ORF">D8674_024033</name>
</gene>
<dbReference type="OrthoDB" id="1428630at2759"/>
<proteinExistence type="predicted"/>
<evidence type="ECO:0000313" key="1">
    <source>
        <dbReference type="EMBL" id="KAB2621851.1"/>
    </source>
</evidence>
<dbReference type="AlphaFoldDB" id="A0A5N5H6M5"/>
<organism evidence="1 2">
    <name type="scientific">Pyrus ussuriensis x Pyrus communis</name>
    <dbReference type="NCBI Taxonomy" id="2448454"/>
    <lineage>
        <taxon>Eukaryota</taxon>
        <taxon>Viridiplantae</taxon>
        <taxon>Streptophyta</taxon>
        <taxon>Embryophyta</taxon>
        <taxon>Tracheophyta</taxon>
        <taxon>Spermatophyta</taxon>
        <taxon>Magnoliopsida</taxon>
        <taxon>eudicotyledons</taxon>
        <taxon>Gunneridae</taxon>
        <taxon>Pentapetalae</taxon>
        <taxon>rosids</taxon>
        <taxon>fabids</taxon>
        <taxon>Rosales</taxon>
        <taxon>Rosaceae</taxon>
        <taxon>Amygdaloideae</taxon>
        <taxon>Maleae</taxon>
        <taxon>Pyrus</taxon>
    </lineage>
</organism>
<dbReference type="EMBL" id="SMOL01000231">
    <property type="protein sequence ID" value="KAB2621851.1"/>
    <property type="molecule type" value="Genomic_DNA"/>
</dbReference>
<accession>A0A5N5H6M5</accession>
<evidence type="ECO:0000313" key="2">
    <source>
        <dbReference type="Proteomes" id="UP000327157"/>
    </source>
</evidence>
<comment type="caution">
    <text evidence="1">The sequence shown here is derived from an EMBL/GenBank/DDBJ whole genome shotgun (WGS) entry which is preliminary data.</text>
</comment>
<sequence>MNGNEVRVWVDRWLPSIPLGRPFPLGTVPISLNLRVNSLLCNENGGWDIDFLKPFVVEEELNAISETHTGDSMLKDRLVWPFEKKGIYLVKFGYHWAMARTRLVLGATCFRMLLSIVGTYGRQDATSSAINNPFFQGRLLQLSPIRWLPSRKLIRPWSLACRSLSQVPYLRSIGLHLDEVGRFMIAGIYKVTASIVAVVEALTMLHRSNTNNIAQTVLLPITTEVVDPEFQNLRGASELRQMTVIGSNGGVVEETETASSHIEGEAKEESVAEGGSANVFSVDKSPVQYFMEEMLIGNSLRGTTTLGNEKERDQQIYLF</sequence>
<reference evidence="1 2" key="3">
    <citation type="submission" date="2019-11" db="EMBL/GenBank/DDBJ databases">
        <title>A de novo genome assembly of a pear dwarfing rootstock.</title>
        <authorList>
            <person name="Wang F."/>
            <person name="Wang J."/>
            <person name="Li S."/>
            <person name="Zhang Y."/>
            <person name="Fang M."/>
            <person name="Ma L."/>
            <person name="Zhao Y."/>
            <person name="Jiang S."/>
        </authorList>
    </citation>
    <scope>NUCLEOTIDE SEQUENCE [LARGE SCALE GENOMIC DNA]</scope>
    <source>
        <strain evidence="1">S2</strain>
        <tissue evidence="1">Leaf</tissue>
    </source>
</reference>